<dbReference type="EMBL" id="CP015136">
    <property type="protein sequence ID" value="AMY08998.1"/>
    <property type="molecule type" value="Genomic_DNA"/>
</dbReference>
<keyword evidence="4" id="KW-1185">Reference proteome</keyword>
<dbReference type="KEGG" id="abac:LuPra_02207"/>
<evidence type="ECO:0000313" key="4">
    <source>
        <dbReference type="Proteomes" id="UP000076079"/>
    </source>
</evidence>
<evidence type="ECO:0000259" key="2">
    <source>
        <dbReference type="Pfam" id="PF13590"/>
    </source>
</evidence>
<protein>
    <recommendedName>
        <fullName evidence="2">DUF4136 domain-containing protein</fullName>
    </recommendedName>
</protein>
<organism evidence="3 4">
    <name type="scientific">Luteitalea pratensis</name>
    <dbReference type="NCBI Taxonomy" id="1855912"/>
    <lineage>
        <taxon>Bacteria</taxon>
        <taxon>Pseudomonadati</taxon>
        <taxon>Acidobacteriota</taxon>
        <taxon>Vicinamibacteria</taxon>
        <taxon>Vicinamibacterales</taxon>
        <taxon>Vicinamibacteraceae</taxon>
        <taxon>Luteitalea</taxon>
    </lineage>
</organism>
<dbReference type="RefSeq" id="WP_110170779.1">
    <property type="nucleotide sequence ID" value="NZ_CP015136.1"/>
</dbReference>
<dbReference type="AlphaFoldDB" id="A0A143PLM7"/>
<evidence type="ECO:0000256" key="1">
    <source>
        <dbReference type="SAM" id="SignalP"/>
    </source>
</evidence>
<keyword evidence="1" id="KW-0732">Signal</keyword>
<accession>A0A143PLM7</accession>
<feature type="domain" description="DUF4136" evidence="2">
    <location>
        <begin position="27"/>
        <end position="186"/>
    </location>
</feature>
<dbReference type="Gene3D" id="3.30.160.670">
    <property type="match status" value="1"/>
</dbReference>
<feature type="chain" id="PRO_5007511613" description="DUF4136 domain-containing protein" evidence="1">
    <location>
        <begin position="25"/>
        <end position="190"/>
    </location>
</feature>
<reference evidence="4" key="2">
    <citation type="submission" date="2016-04" db="EMBL/GenBank/DDBJ databases">
        <title>First Complete Genome Sequence of a Subdivision 6 Acidobacterium.</title>
        <authorList>
            <person name="Huang S."/>
            <person name="Vieira S."/>
            <person name="Bunk B."/>
            <person name="Riedel T."/>
            <person name="Sproeer C."/>
            <person name="Overmann J."/>
        </authorList>
    </citation>
    <scope>NUCLEOTIDE SEQUENCE [LARGE SCALE GENOMIC DNA]</scope>
    <source>
        <strain evidence="4">DSM 100886 HEG_-6_39</strain>
    </source>
</reference>
<proteinExistence type="predicted"/>
<dbReference type="PATRIC" id="fig|1813736.3.peg.2316"/>
<dbReference type="STRING" id="1855912.LuPra_02207"/>
<reference evidence="3 4" key="1">
    <citation type="journal article" date="2016" name="Genome Announc.">
        <title>First Complete Genome Sequence of a Subdivision 6 Acidobacterium Strain.</title>
        <authorList>
            <person name="Huang S."/>
            <person name="Vieira S."/>
            <person name="Bunk B."/>
            <person name="Riedel T."/>
            <person name="Sproer C."/>
            <person name="Overmann J."/>
        </authorList>
    </citation>
    <scope>NUCLEOTIDE SEQUENCE [LARGE SCALE GENOMIC DNA]</scope>
    <source>
        <strain evidence="4">DSM 100886 HEG_-6_39</strain>
    </source>
</reference>
<dbReference type="Pfam" id="PF13590">
    <property type="entry name" value="DUF4136"/>
    <property type="match status" value="1"/>
</dbReference>
<feature type="signal peptide" evidence="1">
    <location>
        <begin position="1"/>
        <end position="24"/>
    </location>
</feature>
<name>A0A143PLM7_LUTPR</name>
<dbReference type="Proteomes" id="UP000076079">
    <property type="component" value="Chromosome"/>
</dbReference>
<sequence precursor="true">MRNISRRFIVALAALALAGGIAQAQDVKYNYATGTDFAKFKTYRWIDLPNAEKPDAIVNQQIHDAIDANLAKKGLTKATGEDADLLVAYQLAVTQERQWSAYSTGGYGYGGYGWRYGGMGGMGGSTTATSSTLHVGTLAFDIYDTAAKKLVWKGTATKTLNPSKDPKKNQERLQKAMDKLLKNFPPKEKD</sequence>
<evidence type="ECO:0000313" key="3">
    <source>
        <dbReference type="EMBL" id="AMY08998.1"/>
    </source>
</evidence>
<gene>
    <name evidence="3" type="ORF">LuPra_02207</name>
</gene>
<dbReference type="InterPro" id="IPR025411">
    <property type="entry name" value="DUF4136"/>
</dbReference>
<dbReference type="OrthoDB" id="118102at2"/>